<protein>
    <recommendedName>
        <fullName evidence="6">Transporter</fullName>
    </recommendedName>
</protein>
<accession>A0A5C1QKX4</accession>
<evidence type="ECO:0000256" key="4">
    <source>
        <dbReference type="ARBA" id="ARBA00022989"/>
    </source>
</evidence>
<evidence type="ECO:0000256" key="2">
    <source>
        <dbReference type="ARBA" id="ARBA00022448"/>
    </source>
</evidence>
<feature type="transmembrane region" description="Helical" evidence="7">
    <location>
        <begin position="432"/>
        <end position="454"/>
    </location>
</feature>
<dbReference type="RefSeq" id="WP_149486331.1">
    <property type="nucleotide sequence ID" value="NZ_CP036150.1"/>
</dbReference>
<dbReference type="NCBIfam" id="NF037979">
    <property type="entry name" value="Na_transp"/>
    <property type="match status" value="1"/>
</dbReference>
<dbReference type="GO" id="GO:0016020">
    <property type="term" value="C:membrane"/>
    <property type="evidence" value="ECO:0007669"/>
    <property type="project" value="UniProtKB-SubCell"/>
</dbReference>
<proteinExistence type="inferred from homology"/>
<dbReference type="PROSITE" id="PS00610">
    <property type="entry name" value="NA_NEUROTRAN_SYMP_1"/>
    <property type="match status" value="1"/>
</dbReference>
<gene>
    <name evidence="8" type="ORF">EXM22_09725</name>
</gene>
<feature type="transmembrane region" description="Helical" evidence="7">
    <location>
        <begin position="498"/>
        <end position="516"/>
    </location>
</feature>
<dbReference type="Proteomes" id="UP000324209">
    <property type="component" value="Chromosome"/>
</dbReference>
<feature type="transmembrane region" description="Helical" evidence="7">
    <location>
        <begin position="326"/>
        <end position="350"/>
    </location>
</feature>
<feature type="transmembrane region" description="Helical" evidence="7">
    <location>
        <begin position="391"/>
        <end position="412"/>
    </location>
</feature>
<dbReference type="InterPro" id="IPR037272">
    <property type="entry name" value="SNS_sf"/>
</dbReference>
<comment type="subcellular location">
    <subcellularLocation>
        <location evidence="1">Membrane</location>
        <topology evidence="1">Multi-pass membrane protein</topology>
    </subcellularLocation>
</comment>
<dbReference type="PANTHER" id="PTHR42948">
    <property type="entry name" value="TRANSPORTER"/>
    <property type="match status" value="1"/>
</dbReference>
<keyword evidence="3 6" id="KW-0812">Transmembrane</keyword>
<evidence type="ECO:0000256" key="5">
    <source>
        <dbReference type="ARBA" id="ARBA00023136"/>
    </source>
</evidence>
<evidence type="ECO:0000256" key="3">
    <source>
        <dbReference type="ARBA" id="ARBA00022692"/>
    </source>
</evidence>
<dbReference type="Pfam" id="PF00209">
    <property type="entry name" value="SNF"/>
    <property type="match status" value="2"/>
</dbReference>
<feature type="transmembrane region" description="Helical" evidence="7">
    <location>
        <begin position="91"/>
        <end position="113"/>
    </location>
</feature>
<dbReference type="GO" id="GO:0015293">
    <property type="term" value="F:symporter activity"/>
    <property type="evidence" value="ECO:0007669"/>
    <property type="project" value="UniProtKB-KW"/>
</dbReference>
<organism evidence="8 9">
    <name type="scientific">Oceanispirochaeta crateris</name>
    <dbReference type="NCBI Taxonomy" id="2518645"/>
    <lineage>
        <taxon>Bacteria</taxon>
        <taxon>Pseudomonadati</taxon>
        <taxon>Spirochaetota</taxon>
        <taxon>Spirochaetia</taxon>
        <taxon>Spirochaetales</taxon>
        <taxon>Spirochaetaceae</taxon>
        <taxon>Oceanispirochaeta</taxon>
    </lineage>
</organism>
<feature type="transmembrane region" description="Helical" evidence="7">
    <location>
        <begin position="263"/>
        <end position="285"/>
    </location>
</feature>
<feature type="transmembrane region" description="Helical" evidence="7">
    <location>
        <begin position="43"/>
        <end position="64"/>
    </location>
</feature>
<feature type="transmembrane region" description="Helical" evidence="7">
    <location>
        <begin position="362"/>
        <end position="385"/>
    </location>
</feature>
<evidence type="ECO:0000256" key="7">
    <source>
        <dbReference type="SAM" id="Phobius"/>
    </source>
</evidence>
<feature type="transmembrane region" description="Helical" evidence="7">
    <location>
        <begin position="190"/>
        <end position="214"/>
    </location>
</feature>
<dbReference type="SUPFAM" id="SSF161070">
    <property type="entry name" value="SNF-like"/>
    <property type="match status" value="1"/>
</dbReference>
<keyword evidence="6" id="KW-0769">Symport</keyword>
<dbReference type="CDD" id="cd10334">
    <property type="entry name" value="SLC6sbd_u1"/>
    <property type="match status" value="1"/>
</dbReference>
<dbReference type="PANTHER" id="PTHR42948:SF1">
    <property type="entry name" value="TRANSPORTER"/>
    <property type="match status" value="1"/>
</dbReference>
<comment type="similarity">
    <text evidence="6">Belongs to the sodium:neurotransmitter symporter (SNF) (TC 2.A.22) family.</text>
</comment>
<dbReference type="AlphaFoldDB" id="A0A5C1QKX4"/>
<keyword evidence="9" id="KW-1185">Reference proteome</keyword>
<keyword evidence="5 7" id="KW-0472">Membrane</keyword>
<dbReference type="PROSITE" id="PS50267">
    <property type="entry name" value="NA_NEUROTRAN_SYMP_3"/>
    <property type="match status" value="1"/>
</dbReference>
<evidence type="ECO:0000256" key="1">
    <source>
        <dbReference type="ARBA" id="ARBA00004141"/>
    </source>
</evidence>
<dbReference type="PRINTS" id="PR00176">
    <property type="entry name" value="NANEUSMPORT"/>
</dbReference>
<evidence type="ECO:0000313" key="9">
    <source>
        <dbReference type="Proteomes" id="UP000324209"/>
    </source>
</evidence>
<evidence type="ECO:0000256" key="6">
    <source>
        <dbReference type="RuleBase" id="RU003732"/>
    </source>
</evidence>
<feature type="transmembrane region" description="Helical" evidence="7">
    <location>
        <begin position="234"/>
        <end position="251"/>
    </location>
</feature>
<reference evidence="8 9" key="1">
    <citation type="submission" date="2019-02" db="EMBL/GenBank/DDBJ databases">
        <title>Complete Genome Sequence and Methylome Analysis of free living Spirochaetas.</title>
        <authorList>
            <person name="Fomenkov A."/>
            <person name="Dubinina G."/>
            <person name="Leshcheva N."/>
            <person name="Mikheeva N."/>
            <person name="Grabovich M."/>
            <person name="Vincze T."/>
            <person name="Roberts R.J."/>
        </authorList>
    </citation>
    <scope>NUCLEOTIDE SEQUENCE [LARGE SCALE GENOMIC DNA]</scope>
    <source>
        <strain evidence="8 9">K2</strain>
    </source>
</reference>
<keyword evidence="4 7" id="KW-1133">Transmembrane helix</keyword>
<feature type="transmembrane region" description="Helical" evidence="7">
    <location>
        <begin position="12"/>
        <end position="31"/>
    </location>
</feature>
<dbReference type="InterPro" id="IPR000175">
    <property type="entry name" value="Na/ntran_symport"/>
</dbReference>
<sequence>MKERQQWGTRLGFIMAAVGSAIGLGNIWRFPYQAYSNGGGTFLIPYFFAMLTAGIPILIMEFGLGHKYRGGAPSVFARLTKNYSHLNKFEWIGWWQVLVALIIGLYYVIIIAWTVSYTFLAFGQVWGTDTGSFFFNDFLKISSSPLILGGMNWPVLAALVAVWGIMWYILFSGVSKGIELANKIFMPTLIVLVLFLTGRSLFLEGAAVGLDWLFRPDFSKLWDVSVWTSAYGQIFYSMSIGFAIMITYSSYLPKDSDIVNNGFMTGLLNCGFSIIAGIMIFAILGHMAQAQGVGVDEVVSAGIGLAFVTIPQAINYMPAPWLVGPLFFLSLTIAGLSSAISINETVIASFIDKFGLKRKKTVTIYCIGGFLFSTIYATGAGLYILDIVDHFINNFGILFVGLTEIILFSWIFRLDELKEHINPLSDYSVKNWWNFCLKVLTPVVLGSMAITNFASELKIGVSGILTRVNALDVMADNGIIITIDQVAPGYEGYGSRELFLYGWIAAMGVFVFSFVFQKMKGHKTHLGGENV</sequence>
<keyword evidence="2 6" id="KW-0813">Transport</keyword>
<feature type="transmembrane region" description="Helical" evidence="7">
    <location>
        <begin position="151"/>
        <end position="170"/>
    </location>
</feature>
<dbReference type="KEGG" id="ock:EXM22_09725"/>
<evidence type="ECO:0000313" key="8">
    <source>
        <dbReference type="EMBL" id="QEN08251.1"/>
    </source>
</evidence>
<name>A0A5C1QKX4_9SPIO</name>
<dbReference type="OrthoDB" id="9762833at2"/>
<dbReference type="EMBL" id="CP036150">
    <property type="protein sequence ID" value="QEN08251.1"/>
    <property type="molecule type" value="Genomic_DNA"/>
</dbReference>